<organism evidence="4">
    <name type="scientific">marine metagenome</name>
    <dbReference type="NCBI Taxonomy" id="408172"/>
    <lineage>
        <taxon>unclassified sequences</taxon>
        <taxon>metagenomes</taxon>
        <taxon>ecological metagenomes</taxon>
    </lineage>
</organism>
<evidence type="ECO:0000256" key="2">
    <source>
        <dbReference type="ARBA" id="ARBA00022980"/>
    </source>
</evidence>
<evidence type="ECO:0000313" key="4">
    <source>
        <dbReference type="EMBL" id="SUZ53150.1"/>
    </source>
</evidence>
<evidence type="ECO:0000256" key="1">
    <source>
        <dbReference type="ARBA" id="ARBA00008931"/>
    </source>
</evidence>
<dbReference type="Pfam" id="PF00252">
    <property type="entry name" value="Ribosomal_L16"/>
    <property type="match status" value="1"/>
</dbReference>
<name>A0A381NEY5_9ZZZZ</name>
<accession>A0A381NEY5</accession>
<dbReference type="NCBIfam" id="TIGR01164">
    <property type="entry name" value="rplP_bact"/>
    <property type="match status" value="1"/>
</dbReference>
<dbReference type="PROSITE" id="PS00701">
    <property type="entry name" value="RIBOSOMAL_L16_2"/>
    <property type="match status" value="1"/>
</dbReference>
<comment type="similarity">
    <text evidence="1">Belongs to the universal ribosomal protein uL16 family.</text>
</comment>
<dbReference type="InterPro" id="IPR000114">
    <property type="entry name" value="Ribosomal_uL16_bact-type"/>
</dbReference>
<dbReference type="GO" id="GO:0006412">
    <property type="term" value="P:translation"/>
    <property type="evidence" value="ECO:0007669"/>
    <property type="project" value="InterPro"/>
</dbReference>
<dbReference type="Gene3D" id="3.90.1170.10">
    <property type="entry name" value="Ribosomal protein L10e/L16"/>
    <property type="match status" value="1"/>
</dbReference>
<dbReference type="AlphaFoldDB" id="A0A381NEY5"/>
<dbReference type="CDD" id="cd01433">
    <property type="entry name" value="Ribosomal_L16_L10e"/>
    <property type="match status" value="1"/>
</dbReference>
<dbReference type="EMBL" id="UINC01000316">
    <property type="protein sequence ID" value="SUZ53150.1"/>
    <property type="molecule type" value="Genomic_DNA"/>
</dbReference>
<keyword evidence="3" id="KW-0687">Ribonucleoprotein</keyword>
<dbReference type="GO" id="GO:0022625">
    <property type="term" value="C:cytosolic large ribosomal subunit"/>
    <property type="evidence" value="ECO:0007669"/>
    <property type="project" value="TreeGrafter"/>
</dbReference>
<keyword evidence="2" id="KW-0689">Ribosomal protein</keyword>
<dbReference type="SUPFAM" id="SSF54686">
    <property type="entry name" value="Ribosomal protein L16p/L10e"/>
    <property type="match status" value="1"/>
</dbReference>
<dbReference type="PROSITE" id="PS00586">
    <property type="entry name" value="RIBOSOMAL_L16_1"/>
    <property type="match status" value="1"/>
</dbReference>
<dbReference type="GO" id="GO:0003735">
    <property type="term" value="F:structural constituent of ribosome"/>
    <property type="evidence" value="ECO:0007669"/>
    <property type="project" value="InterPro"/>
</dbReference>
<gene>
    <name evidence="4" type="ORF">METZ01_LOCUS6004</name>
</gene>
<dbReference type="FunFam" id="3.90.1170.10:FF:000001">
    <property type="entry name" value="50S ribosomal protein L16"/>
    <property type="match status" value="1"/>
</dbReference>
<reference evidence="4" key="1">
    <citation type="submission" date="2018-05" db="EMBL/GenBank/DDBJ databases">
        <authorList>
            <person name="Lanie J.A."/>
            <person name="Ng W.-L."/>
            <person name="Kazmierczak K.M."/>
            <person name="Andrzejewski T.M."/>
            <person name="Davidsen T.M."/>
            <person name="Wayne K.J."/>
            <person name="Tettelin H."/>
            <person name="Glass J.I."/>
            <person name="Rusch D."/>
            <person name="Podicherti R."/>
            <person name="Tsui H.-C.T."/>
            <person name="Winkler M.E."/>
        </authorList>
    </citation>
    <scope>NUCLEOTIDE SEQUENCE</scope>
</reference>
<proteinExistence type="inferred from homology"/>
<dbReference type="HAMAP" id="MF_01342">
    <property type="entry name" value="Ribosomal_uL16"/>
    <property type="match status" value="1"/>
</dbReference>
<dbReference type="InterPro" id="IPR016180">
    <property type="entry name" value="Ribosomal_uL16_dom"/>
</dbReference>
<protein>
    <submittedName>
        <fullName evidence="4">Uncharacterized protein</fullName>
    </submittedName>
</protein>
<dbReference type="PANTHER" id="PTHR12220">
    <property type="entry name" value="50S/60S RIBOSOMAL PROTEIN L16"/>
    <property type="match status" value="1"/>
</dbReference>
<dbReference type="PRINTS" id="PR00060">
    <property type="entry name" value="RIBOSOMALL16"/>
</dbReference>
<dbReference type="InterPro" id="IPR047873">
    <property type="entry name" value="Ribosomal_uL16"/>
</dbReference>
<dbReference type="InterPro" id="IPR020798">
    <property type="entry name" value="Ribosomal_uL16_CS"/>
</dbReference>
<evidence type="ECO:0000256" key="3">
    <source>
        <dbReference type="ARBA" id="ARBA00023274"/>
    </source>
</evidence>
<dbReference type="GO" id="GO:0019843">
    <property type="term" value="F:rRNA binding"/>
    <property type="evidence" value="ECO:0007669"/>
    <property type="project" value="InterPro"/>
</dbReference>
<dbReference type="InterPro" id="IPR036920">
    <property type="entry name" value="Ribosomal_uL16_sf"/>
</dbReference>
<sequence>MLEPKKAKFRRVHRGNRKGMAMRGNYVAFGNYGLKAVESGWVTARQIEASRIVISRVVRKIGKMWIRIFPDKPVTSRPAETRMGKGKGAPDHWVAVVKPGRILFEVDGVTREEAEDAFRNAGHKLPLKTKIVERRGF</sequence>
<dbReference type="PANTHER" id="PTHR12220:SF13">
    <property type="entry name" value="LARGE RIBOSOMAL SUBUNIT PROTEIN UL16M"/>
    <property type="match status" value="1"/>
</dbReference>